<dbReference type="PANTHER" id="PTHR38011:SF11">
    <property type="entry name" value="2,5-DIAMINO-6-RIBOSYLAMINO-4(3H)-PYRIMIDINONE 5'-PHOSPHATE REDUCTASE"/>
    <property type="match status" value="1"/>
</dbReference>
<dbReference type="InterPro" id="IPR024072">
    <property type="entry name" value="DHFR-like_dom_sf"/>
</dbReference>
<reference evidence="2 3" key="1">
    <citation type="submission" date="2020-08" db="EMBL/GenBank/DDBJ databases">
        <title>Sequencing the genomes of 1000 actinobacteria strains.</title>
        <authorList>
            <person name="Klenk H.-P."/>
        </authorList>
    </citation>
    <scope>NUCLEOTIDE SEQUENCE [LARGE SCALE GENOMIC DNA]</scope>
    <source>
        <strain evidence="2 3">DSM 45084</strain>
    </source>
</reference>
<sequence length="191" mass="20544">MRKLVYYVAVTLDGFIADVDGGFDSFLFEGDHAGWLTAEYPEALPTAARPYLGLDGVPNRHFDTVLMGRATYQVPGGLPSPYAHLRQFVVSSTLTGTPDDVEVIDTVDPVRALKAQDGKDIWLCGGGKLASALAAEIDELRLKIHPIVLGRGIPLFDDVPGVPRFTLTSTRSFDTGVVFSTYARSAEVAGS</sequence>
<dbReference type="Gene3D" id="3.40.430.10">
    <property type="entry name" value="Dihydrofolate Reductase, subunit A"/>
    <property type="match status" value="1"/>
</dbReference>
<feature type="domain" description="Bacterial bifunctional deaminase-reductase C-terminal" evidence="1">
    <location>
        <begin position="103"/>
        <end position="179"/>
    </location>
</feature>
<accession>A0A7W7SXX9</accession>
<dbReference type="GO" id="GO:0009231">
    <property type="term" value="P:riboflavin biosynthetic process"/>
    <property type="evidence" value="ECO:0007669"/>
    <property type="project" value="InterPro"/>
</dbReference>
<name>A0A7W7SXX9_9PSEU</name>
<dbReference type="InterPro" id="IPR050765">
    <property type="entry name" value="Riboflavin_Biosynth_HTPR"/>
</dbReference>
<dbReference type="AlphaFoldDB" id="A0A7W7SXX9"/>
<proteinExistence type="predicted"/>
<dbReference type="SUPFAM" id="SSF53597">
    <property type="entry name" value="Dihydrofolate reductase-like"/>
    <property type="match status" value="1"/>
</dbReference>
<dbReference type="Pfam" id="PF01872">
    <property type="entry name" value="RibD_C"/>
    <property type="match status" value="1"/>
</dbReference>
<dbReference type="GO" id="GO:0008703">
    <property type="term" value="F:5-amino-6-(5-phosphoribosylamino)uracil reductase activity"/>
    <property type="evidence" value="ECO:0007669"/>
    <property type="project" value="InterPro"/>
</dbReference>
<keyword evidence="3" id="KW-1185">Reference proteome</keyword>
<evidence type="ECO:0000259" key="1">
    <source>
        <dbReference type="Pfam" id="PF01872"/>
    </source>
</evidence>
<gene>
    <name evidence="2" type="ORF">F4559_000354</name>
</gene>
<organism evidence="2 3">
    <name type="scientific">Saccharothrix violaceirubra</name>
    <dbReference type="NCBI Taxonomy" id="413306"/>
    <lineage>
        <taxon>Bacteria</taxon>
        <taxon>Bacillati</taxon>
        <taxon>Actinomycetota</taxon>
        <taxon>Actinomycetes</taxon>
        <taxon>Pseudonocardiales</taxon>
        <taxon>Pseudonocardiaceae</taxon>
        <taxon>Saccharothrix</taxon>
    </lineage>
</organism>
<dbReference type="InterPro" id="IPR002734">
    <property type="entry name" value="RibDG_C"/>
</dbReference>
<evidence type="ECO:0000313" key="2">
    <source>
        <dbReference type="EMBL" id="MBB4962995.1"/>
    </source>
</evidence>
<evidence type="ECO:0000313" key="3">
    <source>
        <dbReference type="Proteomes" id="UP000542674"/>
    </source>
</evidence>
<comment type="caution">
    <text evidence="2">The sequence shown here is derived from an EMBL/GenBank/DDBJ whole genome shotgun (WGS) entry which is preliminary data.</text>
</comment>
<protein>
    <submittedName>
        <fullName evidence="2">Dihydrofolate reductase</fullName>
    </submittedName>
</protein>
<dbReference type="Proteomes" id="UP000542674">
    <property type="component" value="Unassembled WGS sequence"/>
</dbReference>
<dbReference type="PANTHER" id="PTHR38011">
    <property type="entry name" value="DIHYDROFOLATE REDUCTASE FAMILY PROTEIN (AFU_ORTHOLOGUE AFUA_8G06820)"/>
    <property type="match status" value="1"/>
</dbReference>
<dbReference type="RefSeq" id="WP_184665835.1">
    <property type="nucleotide sequence ID" value="NZ_BAABAI010000004.1"/>
</dbReference>
<dbReference type="EMBL" id="JACHJS010000001">
    <property type="protein sequence ID" value="MBB4962995.1"/>
    <property type="molecule type" value="Genomic_DNA"/>
</dbReference>